<dbReference type="STRING" id="504797.SAMN05421678_11460"/>
<evidence type="ECO:0000313" key="8">
    <source>
        <dbReference type="Proteomes" id="UP000533017"/>
    </source>
</evidence>
<evidence type="ECO:0000313" key="6">
    <source>
        <dbReference type="EMBL" id="SFH24172.1"/>
    </source>
</evidence>
<dbReference type="SUPFAM" id="SSF46689">
    <property type="entry name" value="Homeodomain-like"/>
    <property type="match status" value="2"/>
</dbReference>
<dbReference type="EMBL" id="JACBZA010000001">
    <property type="protein sequence ID" value="NYH87005.1"/>
    <property type="molecule type" value="Genomic_DNA"/>
</dbReference>
<accession>A0A1I2YES4</accession>
<dbReference type="PANTHER" id="PTHR46796:SF6">
    <property type="entry name" value="ARAC SUBFAMILY"/>
    <property type="match status" value="1"/>
</dbReference>
<evidence type="ECO:0000313" key="5">
    <source>
        <dbReference type="EMBL" id="NYH87005.1"/>
    </source>
</evidence>
<feature type="domain" description="HTH araC/xylS-type" evidence="4">
    <location>
        <begin position="174"/>
        <end position="272"/>
    </location>
</feature>
<dbReference type="GO" id="GO:0003700">
    <property type="term" value="F:DNA-binding transcription factor activity"/>
    <property type="evidence" value="ECO:0007669"/>
    <property type="project" value="InterPro"/>
</dbReference>
<keyword evidence="1" id="KW-0805">Transcription regulation</keyword>
<dbReference type="Proteomes" id="UP000199052">
    <property type="component" value="Unassembled WGS sequence"/>
</dbReference>
<sequence>MAENAVPTPPALADAGQAGPGQIAVRIEEPPRVMSMGVGVHGTVRRRDVFRLPDMWQFHLYRYAADLVVDGSAYAIRPGRVSLIPPGVQVQYIYRGRSEHLYAHLRLPTTGPARVVPLIQDAGADAPQLTELLSRAVAAWPDAPARATAQVWAALWNVVQLGAAADGGPHAAVGRAFAYIAANLASPITVPDVARAAGISHNHLTRLFRAETGDTVVAHIRRRRLERARHLLRESTLSIPTIAASVGIGDLQAFNKACRRELGASPRAVRAGH</sequence>
<evidence type="ECO:0000256" key="2">
    <source>
        <dbReference type="ARBA" id="ARBA00023125"/>
    </source>
</evidence>
<dbReference type="Pfam" id="PF12833">
    <property type="entry name" value="HTH_18"/>
    <property type="match status" value="1"/>
</dbReference>
<dbReference type="GO" id="GO:0043565">
    <property type="term" value="F:sequence-specific DNA binding"/>
    <property type="evidence" value="ECO:0007669"/>
    <property type="project" value="InterPro"/>
</dbReference>
<dbReference type="RefSeq" id="WP_237768981.1">
    <property type="nucleotide sequence ID" value="NZ_FOOI01000014.1"/>
</dbReference>
<dbReference type="EMBL" id="FOOI01000014">
    <property type="protein sequence ID" value="SFH24172.1"/>
    <property type="molecule type" value="Genomic_DNA"/>
</dbReference>
<dbReference type="AlphaFoldDB" id="A0A1I2YES4"/>
<dbReference type="InterPro" id="IPR009057">
    <property type="entry name" value="Homeodomain-like_sf"/>
</dbReference>
<name>A0A1I2YES4_9ACTN</name>
<dbReference type="Gene3D" id="1.10.10.60">
    <property type="entry name" value="Homeodomain-like"/>
    <property type="match status" value="1"/>
</dbReference>
<gene>
    <name evidence="5" type="ORF">FHR37_005856</name>
    <name evidence="6" type="ORF">SAMN05421678_11460</name>
</gene>
<evidence type="ECO:0000259" key="4">
    <source>
        <dbReference type="PROSITE" id="PS01124"/>
    </source>
</evidence>
<evidence type="ECO:0000256" key="1">
    <source>
        <dbReference type="ARBA" id="ARBA00023015"/>
    </source>
</evidence>
<dbReference type="PROSITE" id="PS01124">
    <property type="entry name" value="HTH_ARAC_FAMILY_2"/>
    <property type="match status" value="1"/>
</dbReference>
<dbReference type="PANTHER" id="PTHR46796">
    <property type="entry name" value="HTH-TYPE TRANSCRIPTIONAL ACTIVATOR RHAS-RELATED"/>
    <property type="match status" value="1"/>
</dbReference>
<evidence type="ECO:0000313" key="7">
    <source>
        <dbReference type="Proteomes" id="UP000199052"/>
    </source>
</evidence>
<evidence type="ECO:0000256" key="3">
    <source>
        <dbReference type="ARBA" id="ARBA00023163"/>
    </source>
</evidence>
<dbReference type="InterPro" id="IPR018060">
    <property type="entry name" value="HTH_AraC"/>
</dbReference>
<proteinExistence type="predicted"/>
<reference evidence="5 8" key="2">
    <citation type="submission" date="2020-07" db="EMBL/GenBank/DDBJ databases">
        <title>Sequencing the genomes of 1000 actinobacteria strains.</title>
        <authorList>
            <person name="Klenk H.-P."/>
        </authorList>
    </citation>
    <scope>NUCLEOTIDE SEQUENCE [LARGE SCALE GENOMIC DNA]</scope>
    <source>
        <strain evidence="5 8">DSM 45117</strain>
    </source>
</reference>
<dbReference type="SMART" id="SM00342">
    <property type="entry name" value="HTH_ARAC"/>
    <property type="match status" value="1"/>
</dbReference>
<keyword evidence="3" id="KW-0804">Transcription</keyword>
<dbReference type="Proteomes" id="UP000533017">
    <property type="component" value="Unassembled WGS sequence"/>
</dbReference>
<keyword evidence="2 6" id="KW-0238">DNA-binding</keyword>
<reference evidence="6 7" key="1">
    <citation type="submission" date="2016-10" db="EMBL/GenBank/DDBJ databases">
        <authorList>
            <person name="de Groot N.N."/>
        </authorList>
    </citation>
    <scope>NUCLEOTIDE SEQUENCE [LARGE SCALE GENOMIC DNA]</scope>
    <source>
        <strain evidence="6 7">CPCC 202808</strain>
    </source>
</reference>
<keyword evidence="8" id="KW-1185">Reference proteome</keyword>
<dbReference type="InterPro" id="IPR050204">
    <property type="entry name" value="AraC_XylS_family_regulators"/>
</dbReference>
<organism evidence="6 7">
    <name type="scientific">Actinopolymorpha cephalotaxi</name>
    <dbReference type="NCBI Taxonomy" id="504797"/>
    <lineage>
        <taxon>Bacteria</taxon>
        <taxon>Bacillati</taxon>
        <taxon>Actinomycetota</taxon>
        <taxon>Actinomycetes</taxon>
        <taxon>Propionibacteriales</taxon>
        <taxon>Actinopolymorphaceae</taxon>
        <taxon>Actinopolymorpha</taxon>
    </lineage>
</organism>
<protein>
    <submittedName>
        <fullName evidence="5">AraC-like DNA-binding protein</fullName>
    </submittedName>
    <submittedName>
        <fullName evidence="6">AraC-type DNA-binding protein</fullName>
    </submittedName>
</protein>